<keyword evidence="9" id="KW-1185">Reference proteome</keyword>
<feature type="transmembrane region" description="Helical" evidence="6">
    <location>
        <begin position="12"/>
        <end position="32"/>
    </location>
</feature>
<dbReference type="PANTHER" id="PTHR38459">
    <property type="entry name" value="PROPHAGE BACTOPRENOL-LINKED GLUCOSE TRANSLOCASE HOMOLOG"/>
    <property type="match status" value="1"/>
</dbReference>
<evidence type="ECO:0000256" key="1">
    <source>
        <dbReference type="ARBA" id="ARBA00004141"/>
    </source>
</evidence>
<feature type="transmembrane region" description="Helical" evidence="6">
    <location>
        <begin position="52"/>
        <end position="69"/>
    </location>
</feature>
<evidence type="ECO:0000256" key="4">
    <source>
        <dbReference type="ARBA" id="ARBA00022989"/>
    </source>
</evidence>
<feature type="transmembrane region" description="Helical" evidence="6">
    <location>
        <begin position="114"/>
        <end position="132"/>
    </location>
</feature>
<feature type="domain" description="GtrA/DPMS transmembrane" evidence="7">
    <location>
        <begin position="18"/>
        <end position="138"/>
    </location>
</feature>
<evidence type="ECO:0000259" key="7">
    <source>
        <dbReference type="Pfam" id="PF04138"/>
    </source>
</evidence>
<evidence type="ECO:0000256" key="5">
    <source>
        <dbReference type="ARBA" id="ARBA00023136"/>
    </source>
</evidence>
<proteinExistence type="inferred from homology"/>
<protein>
    <submittedName>
        <fullName evidence="8">GtrA family protein</fullName>
    </submittedName>
</protein>
<comment type="similarity">
    <text evidence="2">Belongs to the GtrA family.</text>
</comment>
<comment type="caution">
    <text evidence="8">The sequence shown here is derived from an EMBL/GenBank/DDBJ whole genome shotgun (WGS) entry which is preliminary data.</text>
</comment>
<dbReference type="Proteomes" id="UP000476055">
    <property type="component" value="Unassembled WGS sequence"/>
</dbReference>
<dbReference type="EMBL" id="VUMU01000007">
    <property type="protein sequence ID" value="MST58069.1"/>
    <property type="molecule type" value="Genomic_DNA"/>
</dbReference>
<accession>A0A6L5YIU5</accession>
<dbReference type="GO" id="GO:0000271">
    <property type="term" value="P:polysaccharide biosynthetic process"/>
    <property type="evidence" value="ECO:0007669"/>
    <property type="project" value="InterPro"/>
</dbReference>
<dbReference type="PANTHER" id="PTHR38459:SF5">
    <property type="entry name" value="CELL WALL TEICHOIC ACID GLYCOSYLATION PROTEIN GTCA"/>
    <property type="match status" value="1"/>
</dbReference>
<dbReference type="RefSeq" id="WP_154496184.1">
    <property type="nucleotide sequence ID" value="NZ_VUMU01000007.1"/>
</dbReference>
<dbReference type="GO" id="GO:0005886">
    <property type="term" value="C:plasma membrane"/>
    <property type="evidence" value="ECO:0007669"/>
    <property type="project" value="TreeGrafter"/>
</dbReference>
<feature type="transmembrane region" description="Helical" evidence="6">
    <location>
        <begin position="90"/>
        <end position="108"/>
    </location>
</feature>
<sequence>MIEKIKALWIKYEEIIAYLIVGGLTTVVSWAAKFLANFLLFDNTMYPTPFQNIVLSIINWTAGVIFAYFTNRKYVFKSHAPMLSEAPKFVLSRVSTLILDMVVMQVLTAVGVNLLIATVISAVLVIIGNYVFSKLFVFNKKKDDGAEEAK</sequence>
<dbReference type="Pfam" id="PF04138">
    <property type="entry name" value="GtrA_DPMS_TM"/>
    <property type="match status" value="1"/>
</dbReference>
<gene>
    <name evidence="8" type="ORF">FYJ59_07410</name>
</gene>
<evidence type="ECO:0000313" key="8">
    <source>
        <dbReference type="EMBL" id="MST58069.1"/>
    </source>
</evidence>
<comment type="subcellular location">
    <subcellularLocation>
        <location evidence="1">Membrane</location>
        <topology evidence="1">Multi-pass membrane protein</topology>
    </subcellularLocation>
</comment>
<evidence type="ECO:0000256" key="2">
    <source>
        <dbReference type="ARBA" id="ARBA00009399"/>
    </source>
</evidence>
<keyword evidence="4 6" id="KW-1133">Transmembrane helix</keyword>
<keyword evidence="5 6" id="KW-0472">Membrane</keyword>
<dbReference type="InterPro" id="IPR007267">
    <property type="entry name" value="GtrA_DPMS_TM"/>
</dbReference>
<evidence type="ECO:0000313" key="9">
    <source>
        <dbReference type="Proteomes" id="UP000476055"/>
    </source>
</evidence>
<dbReference type="AlphaFoldDB" id="A0A6L5YIU5"/>
<organism evidence="8 9">
    <name type="scientific">Waltera intestinalis</name>
    <dbReference type="NCBI Taxonomy" id="2606635"/>
    <lineage>
        <taxon>Bacteria</taxon>
        <taxon>Bacillati</taxon>
        <taxon>Bacillota</taxon>
        <taxon>Clostridia</taxon>
        <taxon>Lachnospirales</taxon>
        <taxon>Lachnospiraceae</taxon>
        <taxon>Waltera</taxon>
    </lineage>
</organism>
<evidence type="ECO:0000256" key="6">
    <source>
        <dbReference type="SAM" id="Phobius"/>
    </source>
</evidence>
<dbReference type="InterPro" id="IPR051401">
    <property type="entry name" value="GtrA_CellWall_Glycosyl"/>
</dbReference>
<reference evidence="8 9" key="1">
    <citation type="submission" date="2019-08" db="EMBL/GenBank/DDBJ databases">
        <title>In-depth cultivation of the pig gut microbiome towards novel bacterial diversity and tailored functional studies.</title>
        <authorList>
            <person name="Wylensek D."/>
            <person name="Hitch T.C.A."/>
            <person name="Clavel T."/>
        </authorList>
    </citation>
    <scope>NUCLEOTIDE SEQUENCE [LARGE SCALE GENOMIC DNA]</scope>
    <source>
        <strain evidence="8 9">WCA3-601-WT-6H</strain>
    </source>
</reference>
<evidence type="ECO:0000256" key="3">
    <source>
        <dbReference type="ARBA" id="ARBA00022692"/>
    </source>
</evidence>
<keyword evidence="3 6" id="KW-0812">Transmembrane</keyword>
<name>A0A6L5YIU5_9FIRM</name>